<keyword evidence="4" id="KW-1185">Reference proteome</keyword>
<dbReference type="Proteomes" id="UP001321749">
    <property type="component" value="Unassembled WGS sequence"/>
</dbReference>
<evidence type="ECO:0000256" key="2">
    <source>
        <dbReference type="SAM" id="Phobius"/>
    </source>
</evidence>
<dbReference type="AlphaFoldDB" id="A0AAV9HX57"/>
<keyword evidence="2" id="KW-0472">Membrane</keyword>
<protein>
    <recommendedName>
        <fullName evidence="5">Integral membrane protein</fullName>
    </recommendedName>
</protein>
<organism evidence="3 4">
    <name type="scientific">Cladorrhinum samala</name>
    <dbReference type="NCBI Taxonomy" id="585594"/>
    <lineage>
        <taxon>Eukaryota</taxon>
        <taxon>Fungi</taxon>
        <taxon>Dikarya</taxon>
        <taxon>Ascomycota</taxon>
        <taxon>Pezizomycotina</taxon>
        <taxon>Sordariomycetes</taxon>
        <taxon>Sordariomycetidae</taxon>
        <taxon>Sordariales</taxon>
        <taxon>Podosporaceae</taxon>
        <taxon>Cladorrhinum</taxon>
    </lineage>
</organism>
<reference evidence="3" key="1">
    <citation type="journal article" date="2023" name="Mol. Phylogenet. Evol.">
        <title>Genome-scale phylogeny and comparative genomics of the fungal order Sordariales.</title>
        <authorList>
            <person name="Hensen N."/>
            <person name="Bonometti L."/>
            <person name="Westerberg I."/>
            <person name="Brannstrom I.O."/>
            <person name="Guillou S."/>
            <person name="Cros-Aarteil S."/>
            <person name="Calhoun S."/>
            <person name="Haridas S."/>
            <person name="Kuo A."/>
            <person name="Mondo S."/>
            <person name="Pangilinan J."/>
            <person name="Riley R."/>
            <person name="LaButti K."/>
            <person name="Andreopoulos B."/>
            <person name="Lipzen A."/>
            <person name="Chen C."/>
            <person name="Yan M."/>
            <person name="Daum C."/>
            <person name="Ng V."/>
            <person name="Clum A."/>
            <person name="Steindorff A."/>
            <person name="Ohm R.A."/>
            <person name="Martin F."/>
            <person name="Silar P."/>
            <person name="Natvig D.O."/>
            <person name="Lalanne C."/>
            <person name="Gautier V."/>
            <person name="Ament-Velasquez S.L."/>
            <person name="Kruys A."/>
            <person name="Hutchinson M.I."/>
            <person name="Powell A.J."/>
            <person name="Barry K."/>
            <person name="Miller A.N."/>
            <person name="Grigoriev I.V."/>
            <person name="Debuchy R."/>
            <person name="Gladieux P."/>
            <person name="Hiltunen Thoren M."/>
            <person name="Johannesson H."/>
        </authorList>
    </citation>
    <scope>NUCLEOTIDE SEQUENCE</scope>
    <source>
        <strain evidence="3">PSN324</strain>
    </source>
</reference>
<name>A0AAV9HX57_9PEZI</name>
<keyword evidence="2" id="KW-0812">Transmembrane</keyword>
<comment type="caution">
    <text evidence="3">The sequence shown here is derived from an EMBL/GenBank/DDBJ whole genome shotgun (WGS) entry which is preliminary data.</text>
</comment>
<keyword evidence="2" id="KW-1133">Transmembrane helix</keyword>
<gene>
    <name evidence="3" type="ORF">QBC42DRAFT_7522</name>
</gene>
<accession>A0AAV9HX57</accession>
<evidence type="ECO:0008006" key="5">
    <source>
        <dbReference type="Google" id="ProtNLM"/>
    </source>
</evidence>
<reference evidence="3" key="2">
    <citation type="submission" date="2023-06" db="EMBL/GenBank/DDBJ databases">
        <authorList>
            <consortium name="Lawrence Berkeley National Laboratory"/>
            <person name="Mondo S.J."/>
            <person name="Hensen N."/>
            <person name="Bonometti L."/>
            <person name="Westerberg I."/>
            <person name="Brannstrom I.O."/>
            <person name="Guillou S."/>
            <person name="Cros-Aarteil S."/>
            <person name="Calhoun S."/>
            <person name="Haridas S."/>
            <person name="Kuo A."/>
            <person name="Pangilinan J."/>
            <person name="Riley R."/>
            <person name="Labutti K."/>
            <person name="Andreopoulos B."/>
            <person name="Lipzen A."/>
            <person name="Chen C."/>
            <person name="Yanf M."/>
            <person name="Daum C."/>
            <person name="Ng V."/>
            <person name="Clum A."/>
            <person name="Steindorff A."/>
            <person name="Ohm R."/>
            <person name="Martin F."/>
            <person name="Silar P."/>
            <person name="Natvig D."/>
            <person name="Lalanne C."/>
            <person name="Gautier V."/>
            <person name="Ament-Velasquez S.L."/>
            <person name="Kruys A."/>
            <person name="Hutchinson M.I."/>
            <person name="Powell A.J."/>
            <person name="Barry K."/>
            <person name="Miller A.N."/>
            <person name="Grigoriev I.V."/>
            <person name="Debuchy R."/>
            <person name="Gladieux P."/>
            <person name="Thoren M.H."/>
            <person name="Johannesson H."/>
        </authorList>
    </citation>
    <scope>NUCLEOTIDE SEQUENCE</scope>
    <source>
        <strain evidence="3">PSN324</strain>
    </source>
</reference>
<feature type="region of interest" description="Disordered" evidence="1">
    <location>
        <begin position="188"/>
        <end position="209"/>
    </location>
</feature>
<proteinExistence type="predicted"/>
<evidence type="ECO:0000256" key="1">
    <source>
        <dbReference type="SAM" id="MobiDB-lite"/>
    </source>
</evidence>
<evidence type="ECO:0000313" key="4">
    <source>
        <dbReference type="Proteomes" id="UP001321749"/>
    </source>
</evidence>
<feature type="transmembrane region" description="Helical" evidence="2">
    <location>
        <begin position="115"/>
        <end position="136"/>
    </location>
</feature>
<sequence length="209" mass="22853">MAQVTLMPQSLPSCVSTCGVLYDVNGACVPPAKPQADTSVYNSCFCNDQRLAPFKTGTSGVCDNACAQPADLTSIRDWFTSYCADVKATTTATSSGKPSSKNNGGGTWLENHYQWVIFLVIMVVAIVGIWVGACVWRRRYLRRKDRQYALATNLAHTTESGNVVPNDSNAESIHRPGAGMFDPAPIDSAQVYTEKPPKNKKRWVVKERT</sequence>
<evidence type="ECO:0000313" key="3">
    <source>
        <dbReference type="EMBL" id="KAK4465550.1"/>
    </source>
</evidence>
<dbReference type="EMBL" id="MU864938">
    <property type="protein sequence ID" value="KAK4465550.1"/>
    <property type="molecule type" value="Genomic_DNA"/>
</dbReference>